<accession>A0ABX1F6Y0</accession>
<evidence type="ECO:0000313" key="3">
    <source>
        <dbReference type="Proteomes" id="UP000765160"/>
    </source>
</evidence>
<reference evidence="2 3" key="1">
    <citation type="submission" date="2020-03" db="EMBL/GenBank/DDBJ databases">
        <title>Roseomonas selenitidurans sp. nov. isolated from soil.</title>
        <authorList>
            <person name="Liu H."/>
        </authorList>
    </citation>
    <scope>NUCLEOTIDE SEQUENCE [LARGE SCALE GENOMIC DNA]</scope>
    <source>
        <strain evidence="2 3">JCM 15073</strain>
    </source>
</reference>
<proteinExistence type="predicted"/>
<evidence type="ECO:0000259" key="1">
    <source>
        <dbReference type="Pfam" id="PF01575"/>
    </source>
</evidence>
<organism evidence="2 3">
    <name type="scientific">Falsiroseomonas frigidaquae</name>
    <dbReference type="NCBI Taxonomy" id="487318"/>
    <lineage>
        <taxon>Bacteria</taxon>
        <taxon>Pseudomonadati</taxon>
        <taxon>Pseudomonadota</taxon>
        <taxon>Alphaproteobacteria</taxon>
        <taxon>Acetobacterales</taxon>
        <taxon>Roseomonadaceae</taxon>
        <taxon>Falsiroseomonas</taxon>
    </lineage>
</organism>
<feature type="domain" description="MaoC-like" evidence="1">
    <location>
        <begin position="11"/>
        <end position="113"/>
    </location>
</feature>
<comment type="caution">
    <text evidence="2">The sequence shown here is derived from an EMBL/GenBank/DDBJ whole genome shotgun (WGS) entry which is preliminary data.</text>
</comment>
<dbReference type="Proteomes" id="UP000765160">
    <property type="component" value="Unassembled WGS sequence"/>
</dbReference>
<dbReference type="CDD" id="cd03449">
    <property type="entry name" value="R_hydratase"/>
    <property type="match status" value="1"/>
</dbReference>
<dbReference type="PANTHER" id="PTHR43437:SF3">
    <property type="entry name" value="HYDROXYACYL-THIOESTER DEHYDRATASE TYPE 2, MITOCHONDRIAL"/>
    <property type="match status" value="1"/>
</dbReference>
<dbReference type="PANTHER" id="PTHR43437">
    <property type="entry name" value="HYDROXYACYL-THIOESTER DEHYDRATASE TYPE 2, MITOCHONDRIAL-RELATED"/>
    <property type="match status" value="1"/>
</dbReference>
<dbReference type="InterPro" id="IPR029069">
    <property type="entry name" value="HotDog_dom_sf"/>
</dbReference>
<dbReference type="EMBL" id="JAAVTX010000008">
    <property type="protein sequence ID" value="NKE48155.1"/>
    <property type="molecule type" value="Genomic_DNA"/>
</dbReference>
<evidence type="ECO:0000313" key="2">
    <source>
        <dbReference type="EMBL" id="NKE48155.1"/>
    </source>
</evidence>
<dbReference type="InterPro" id="IPR002539">
    <property type="entry name" value="MaoC-like_dom"/>
</dbReference>
<protein>
    <submittedName>
        <fullName evidence="2">MaoC family dehydratase</fullName>
    </submittedName>
</protein>
<gene>
    <name evidence="2" type="ORF">HB662_25475</name>
</gene>
<dbReference type="Pfam" id="PF01575">
    <property type="entry name" value="MaoC_dehydratas"/>
    <property type="match status" value="1"/>
</dbReference>
<sequence>MSLGLEIGAEARFTKTVTERDLLLTAEITGDHDPLHVDADYAAGTAYGQRIAHGALVLGVLSATASEIAHRAIAAGCTGVPVSLGYDRVRFLAPVFIGDVLAAQYRVEALDAARGRSEAACAVVNQRGETCLVARHIMRWVTTTR</sequence>
<dbReference type="InterPro" id="IPR050965">
    <property type="entry name" value="UPF0336/Enoyl-CoA_hydratase"/>
</dbReference>
<keyword evidence="3" id="KW-1185">Reference proteome</keyword>
<dbReference type="Gene3D" id="3.10.129.10">
    <property type="entry name" value="Hotdog Thioesterase"/>
    <property type="match status" value="1"/>
</dbReference>
<dbReference type="RefSeq" id="WP_168054255.1">
    <property type="nucleotide sequence ID" value="NZ_JAATJR010000008.1"/>
</dbReference>
<name>A0ABX1F6Y0_9PROT</name>
<dbReference type="SUPFAM" id="SSF54637">
    <property type="entry name" value="Thioesterase/thiol ester dehydrase-isomerase"/>
    <property type="match status" value="1"/>
</dbReference>